<keyword evidence="2" id="KW-1185">Reference proteome</keyword>
<reference evidence="1 2" key="1">
    <citation type="journal article" date="2020" name="Cell">
        <title>Large-Scale Comparative Analyses of Tick Genomes Elucidate Their Genetic Diversity and Vector Capacities.</title>
        <authorList>
            <consortium name="Tick Genome and Microbiome Consortium (TIGMIC)"/>
            <person name="Jia N."/>
            <person name="Wang J."/>
            <person name="Shi W."/>
            <person name="Du L."/>
            <person name="Sun Y."/>
            <person name="Zhan W."/>
            <person name="Jiang J.F."/>
            <person name="Wang Q."/>
            <person name="Zhang B."/>
            <person name="Ji P."/>
            <person name="Bell-Sakyi L."/>
            <person name="Cui X.M."/>
            <person name="Yuan T.T."/>
            <person name="Jiang B.G."/>
            <person name="Yang W.F."/>
            <person name="Lam T.T."/>
            <person name="Chang Q.C."/>
            <person name="Ding S.J."/>
            <person name="Wang X.J."/>
            <person name="Zhu J.G."/>
            <person name="Ruan X.D."/>
            <person name="Zhao L."/>
            <person name="Wei J.T."/>
            <person name="Ye R.Z."/>
            <person name="Que T.C."/>
            <person name="Du C.H."/>
            <person name="Zhou Y.H."/>
            <person name="Cheng J.X."/>
            <person name="Dai P.F."/>
            <person name="Guo W.B."/>
            <person name="Han X.H."/>
            <person name="Huang E.J."/>
            <person name="Li L.F."/>
            <person name="Wei W."/>
            <person name="Gao Y.C."/>
            <person name="Liu J.Z."/>
            <person name="Shao H.Z."/>
            <person name="Wang X."/>
            <person name="Wang C.C."/>
            <person name="Yang T.C."/>
            <person name="Huo Q.B."/>
            <person name="Li W."/>
            <person name="Chen H.Y."/>
            <person name="Chen S.E."/>
            <person name="Zhou L.G."/>
            <person name="Ni X.B."/>
            <person name="Tian J.H."/>
            <person name="Sheng Y."/>
            <person name="Liu T."/>
            <person name="Pan Y.S."/>
            <person name="Xia L.Y."/>
            <person name="Li J."/>
            <person name="Zhao F."/>
            <person name="Cao W.C."/>
        </authorList>
    </citation>
    <scope>NUCLEOTIDE SEQUENCE [LARGE SCALE GENOMIC DNA]</scope>
    <source>
        <strain evidence="1">HaeL-2018</strain>
    </source>
</reference>
<organism evidence="1 2">
    <name type="scientific">Haemaphysalis longicornis</name>
    <name type="common">Bush tick</name>
    <dbReference type="NCBI Taxonomy" id="44386"/>
    <lineage>
        <taxon>Eukaryota</taxon>
        <taxon>Metazoa</taxon>
        <taxon>Ecdysozoa</taxon>
        <taxon>Arthropoda</taxon>
        <taxon>Chelicerata</taxon>
        <taxon>Arachnida</taxon>
        <taxon>Acari</taxon>
        <taxon>Parasitiformes</taxon>
        <taxon>Ixodida</taxon>
        <taxon>Ixodoidea</taxon>
        <taxon>Ixodidae</taxon>
        <taxon>Haemaphysalinae</taxon>
        <taxon>Haemaphysalis</taxon>
    </lineage>
</organism>
<name>A0A9J6FCZ7_HAELO</name>
<evidence type="ECO:0000313" key="2">
    <source>
        <dbReference type="Proteomes" id="UP000821853"/>
    </source>
</evidence>
<dbReference type="VEuPathDB" id="VectorBase:HLOH_055921"/>
<evidence type="ECO:0000313" key="1">
    <source>
        <dbReference type="EMBL" id="KAH9360209.1"/>
    </source>
</evidence>
<sequence length="123" mass="14519">MNSKLLQEEEFTTEINEKIRRLPDRKTSWSSRWEIFKQKVKFSAIEKSSARKYRERQREQLLRKNLASLTNEESQSPWSQTEEIKMVKSELEVIDQNKYHGALVRARAVKLLLGEAPTKRALA</sequence>
<accession>A0A9J6FCZ7</accession>
<dbReference type="Proteomes" id="UP000821853">
    <property type="component" value="Chromosome 1"/>
</dbReference>
<dbReference type="EMBL" id="JABSTR010000001">
    <property type="protein sequence ID" value="KAH9360209.1"/>
    <property type="molecule type" value="Genomic_DNA"/>
</dbReference>
<dbReference type="AlphaFoldDB" id="A0A9J6FCZ7"/>
<proteinExistence type="predicted"/>
<comment type="caution">
    <text evidence="1">The sequence shown here is derived from an EMBL/GenBank/DDBJ whole genome shotgun (WGS) entry which is preliminary data.</text>
</comment>
<protein>
    <submittedName>
        <fullName evidence="1">Uncharacterized protein</fullName>
    </submittedName>
</protein>
<gene>
    <name evidence="1" type="ORF">HPB48_000090</name>
</gene>